<organism evidence="3 4">
    <name type="scientific">Solilutibacter tolerans</name>
    <dbReference type="NCBI Taxonomy" id="1604334"/>
    <lineage>
        <taxon>Bacteria</taxon>
        <taxon>Pseudomonadati</taxon>
        <taxon>Pseudomonadota</taxon>
        <taxon>Gammaproteobacteria</taxon>
        <taxon>Lysobacterales</taxon>
        <taxon>Lysobacteraceae</taxon>
        <taxon>Solilutibacter</taxon>
    </lineage>
</organism>
<protein>
    <submittedName>
        <fullName evidence="3">Tetratricopeptide repeat-containing protein</fullName>
    </submittedName>
</protein>
<feature type="repeat" description="TPR" evidence="1">
    <location>
        <begin position="500"/>
        <end position="533"/>
    </location>
</feature>
<dbReference type="PANTHER" id="PTHR12558">
    <property type="entry name" value="CELL DIVISION CYCLE 16,23,27"/>
    <property type="match status" value="1"/>
</dbReference>
<dbReference type="EMBL" id="FTLW01000003">
    <property type="protein sequence ID" value="SIQ54611.1"/>
    <property type="molecule type" value="Genomic_DNA"/>
</dbReference>
<keyword evidence="4" id="KW-1185">Reference proteome</keyword>
<evidence type="ECO:0000256" key="2">
    <source>
        <dbReference type="SAM" id="Coils"/>
    </source>
</evidence>
<keyword evidence="1" id="KW-0802">TPR repeat</keyword>
<dbReference type="PROSITE" id="PS50005">
    <property type="entry name" value="TPR"/>
    <property type="match status" value="1"/>
</dbReference>
<dbReference type="PANTHER" id="PTHR12558:SF33">
    <property type="entry name" value="BLL7664 PROTEIN"/>
    <property type="match status" value="1"/>
</dbReference>
<dbReference type="Proteomes" id="UP000241788">
    <property type="component" value="Unassembled WGS sequence"/>
</dbReference>
<dbReference type="InterPro" id="IPR011990">
    <property type="entry name" value="TPR-like_helical_dom_sf"/>
</dbReference>
<reference evidence="4" key="1">
    <citation type="submission" date="2017-01" db="EMBL/GenBank/DDBJ databases">
        <authorList>
            <person name="Varghese N."/>
            <person name="Submissions S."/>
        </authorList>
    </citation>
    <scope>NUCLEOTIDE SEQUENCE [LARGE SCALE GENOMIC DNA]</scope>
    <source>
        <strain evidence="4">UM1</strain>
    </source>
</reference>
<dbReference type="AlphaFoldDB" id="A0A1N6TMU1"/>
<dbReference type="Gene3D" id="1.25.40.10">
    <property type="entry name" value="Tetratricopeptide repeat domain"/>
    <property type="match status" value="2"/>
</dbReference>
<accession>A0A1N6TMU1</accession>
<feature type="coiled-coil region" evidence="2">
    <location>
        <begin position="195"/>
        <end position="222"/>
    </location>
</feature>
<dbReference type="SMART" id="SM00028">
    <property type="entry name" value="TPR"/>
    <property type="match status" value="4"/>
</dbReference>
<gene>
    <name evidence="3" type="ORF">SAMN05421546_1419</name>
</gene>
<evidence type="ECO:0000313" key="4">
    <source>
        <dbReference type="Proteomes" id="UP000241788"/>
    </source>
</evidence>
<sequence length="547" mass="59319">MLLACAPWQLAAKTPKPAPGNVALEPMLAGEFALQAGKLDEAAKHYLEAARKSGDIGLAERAARIALLANDDRTANAALALWKRGAEPSLALSATEATLALRGGKAATAVSSLEALLRNPDPRGWRYALIALSAGGKDTASTADVLQKLRERDALPKDMDAQLAFAGLAQRLQQQPLVDALIADIVKAHPNEPRVQLLQASLAREAGNLDDARQQLEALRSRLDEIPGARLALAGEYEALGDAATSAAILAGGPQNTQTRALRAAMLSRAKDDPGLEKLYAELKAETVGPGDPRQRLLLGQVAETLKKYDEALQWYDAVAGGNLRDVARLRRASTFHAMGRKDEGFAALRALQNDDAAEGEVVRDAYLAEAELRREDGDEKGEFDAYARGLAAMPDELAILYSRALAWERVDQIDRAEADLRKLLVIEPDNVAALNALGYTLADRTTRYREALELIDRARVADPGNAAIIDSHGWVLYRLGRNEEALVQLERSFALNKDAEVAAHVAEVLWVLGRKDEAQKWFDQARRIDPENRSLRRALEKTGAGS</sequence>
<name>A0A1N6TMU1_9GAMM</name>
<dbReference type="InterPro" id="IPR019734">
    <property type="entry name" value="TPR_rpt"/>
</dbReference>
<proteinExistence type="predicted"/>
<dbReference type="Pfam" id="PF13432">
    <property type="entry name" value="TPR_16"/>
    <property type="match status" value="3"/>
</dbReference>
<dbReference type="SUPFAM" id="SSF48452">
    <property type="entry name" value="TPR-like"/>
    <property type="match status" value="2"/>
</dbReference>
<evidence type="ECO:0000313" key="3">
    <source>
        <dbReference type="EMBL" id="SIQ54611.1"/>
    </source>
</evidence>
<dbReference type="STRING" id="1604334.SAMN05421546_1419"/>
<evidence type="ECO:0000256" key="1">
    <source>
        <dbReference type="PROSITE-ProRule" id="PRU00339"/>
    </source>
</evidence>
<keyword evidence="2" id="KW-0175">Coiled coil</keyword>